<dbReference type="InterPro" id="IPR013249">
    <property type="entry name" value="RNA_pol_sigma70_r4_t2"/>
</dbReference>
<gene>
    <name evidence="3" type="ORF">BSO21_04115</name>
</gene>
<dbReference type="Gene3D" id="1.10.10.10">
    <property type="entry name" value="Winged helix-like DNA-binding domain superfamily/Winged helix DNA-binding domain"/>
    <property type="match status" value="1"/>
</dbReference>
<keyword evidence="1" id="KW-0175">Coiled coil</keyword>
<accession>A0ABX3GZK8</accession>
<evidence type="ECO:0000313" key="3">
    <source>
        <dbReference type="EMBL" id="OMD38520.1"/>
    </source>
</evidence>
<dbReference type="EMBL" id="MPVP01000012">
    <property type="protein sequence ID" value="OMD38520.1"/>
    <property type="molecule type" value="Genomic_DNA"/>
</dbReference>
<dbReference type="InterPro" id="IPR036388">
    <property type="entry name" value="WH-like_DNA-bd_sf"/>
</dbReference>
<dbReference type="CDD" id="cd06171">
    <property type="entry name" value="Sigma70_r4"/>
    <property type="match status" value="1"/>
</dbReference>
<keyword evidence="4" id="KW-1185">Reference proteome</keyword>
<name>A0ABX3GZK8_9BACL</name>
<comment type="caution">
    <text evidence="3">The sequence shown here is derived from an EMBL/GenBank/DDBJ whole genome shotgun (WGS) entry which is preliminary data.</text>
</comment>
<dbReference type="InterPro" id="IPR013324">
    <property type="entry name" value="RNA_pol_sigma_r3/r4-like"/>
</dbReference>
<dbReference type="NCBIfam" id="NF005385">
    <property type="entry name" value="PRK06930.1"/>
    <property type="match status" value="1"/>
</dbReference>
<feature type="coiled-coil region" evidence="1">
    <location>
        <begin position="1"/>
        <end position="39"/>
    </location>
</feature>
<evidence type="ECO:0000313" key="4">
    <source>
        <dbReference type="Proteomes" id="UP000187158"/>
    </source>
</evidence>
<feature type="domain" description="RNA polymerase sigma factor 70 region 4 type 2" evidence="2">
    <location>
        <begin position="100"/>
        <end position="151"/>
    </location>
</feature>
<evidence type="ECO:0000256" key="1">
    <source>
        <dbReference type="SAM" id="Coils"/>
    </source>
</evidence>
<sequence length="165" mass="18636">MKRELEKLIEAKREAKEDYEEAEKELAAIESHISVLNSMLSDVQLAIDWLRLGHNPGPRRGIHRLSIDQLTIPVDPLRMQSYAQPAACGSPTTLTDSERFQIDDALSTLSKREKECYVLKHGMCFSLKQIAEELSISKSTVQEYVGNAERKVKDSTENSLFLISS</sequence>
<dbReference type="Pfam" id="PF08281">
    <property type="entry name" value="Sigma70_r4_2"/>
    <property type="match status" value="1"/>
</dbReference>
<proteinExistence type="predicted"/>
<dbReference type="Proteomes" id="UP000187158">
    <property type="component" value="Unassembled WGS sequence"/>
</dbReference>
<dbReference type="SUPFAM" id="SSF88659">
    <property type="entry name" value="Sigma3 and sigma4 domains of RNA polymerase sigma factors"/>
    <property type="match status" value="1"/>
</dbReference>
<protein>
    <recommendedName>
        <fullName evidence="2">RNA polymerase sigma factor 70 region 4 type 2 domain-containing protein</fullName>
    </recommendedName>
</protein>
<organism evidence="3 4">
    <name type="scientific">Paenibacillus odorifer</name>
    <dbReference type="NCBI Taxonomy" id="189426"/>
    <lineage>
        <taxon>Bacteria</taxon>
        <taxon>Bacillati</taxon>
        <taxon>Bacillota</taxon>
        <taxon>Bacilli</taxon>
        <taxon>Bacillales</taxon>
        <taxon>Paenibacillaceae</taxon>
        <taxon>Paenibacillus</taxon>
    </lineage>
</organism>
<reference evidence="3 4" key="1">
    <citation type="submission" date="2016-11" db="EMBL/GenBank/DDBJ databases">
        <title>Paenibacillus species isolates.</title>
        <authorList>
            <person name="Beno S.M."/>
        </authorList>
    </citation>
    <scope>NUCLEOTIDE SEQUENCE [LARGE SCALE GENOMIC DNA]</scope>
    <source>
        <strain evidence="3 4">FSL H7-0433</strain>
    </source>
</reference>
<evidence type="ECO:0000259" key="2">
    <source>
        <dbReference type="Pfam" id="PF08281"/>
    </source>
</evidence>